<dbReference type="Proteomes" id="UP000614350">
    <property type="component" value="Unassembled WGS sequence"/>
</dbReference>
<evidence type="ECO:0000256" key="1">
    <source>
        <dbReference type="SAM" id="MobiDB-lite"/>
    </source>
</evidence>
<name>A0A834JF77_VESVU</name>
<evidence type="ECO:0000313" key="3">
    <source>
        <dbReference type="Proteomes" id="UP000614350"/>
    </source>
</evidence>
<sequence length="123" mass="13507">MRVASQERVYGYIKILQDSSDKPARLAVRPRRCRDEPISGDMPTHLGEVDSLIDVVPSTEKHYSSHWTEVKSPTSRTRTNGSRVGEGGQEVVTGPSTGSSTGHYGRWSVDSLRGQFASPIYAS</sequence>
<protein>
    <submittedName>
        <fullName evidence="2">Uncharacterized protein</fullName>
    </submittedName>
</protein>
<dbReference type="EMBL" id="JACSEA010000013">
    <property type="protein sequence ID" value="KAF7386606.1"/>
    <property type="molecule type" value="Genomic_DNA"/>
</dbReference>
<proteinExistence type="predicted"/>
<reference evidence="2" key="1">
    <citation type="journal article" date="2020" name="G3 (Bethesda)">
        <title>High-Quality Assemblies for Three Invasive Social Wasps from the &lt;i&gt;Vespula&lt;/i&gt; Genus.</title>
        <authorList>
            <person name="Harrop T.W.R."/>
            <person name="Guhlin J."/>
            <person name="McLaughlin G.M."/>
            <person name="Permina E."/>
            <person name="Stockwell P."/>
            <person name="Gilligan J."/>
            <person name="Le Lec M.F."/>
            <person name="Gruber M.A.M."/>
            <person name="Quinn O."/>
            <person name="Lovegrove M."/>
            <person name="Duncan E.J."/>
            <person name="Remnant E.J."/>
            <person name="Van Eeckhoven J."/>
            <person name="Graham B."/>
            <person name="Knapp R.A."/>
            <person name="Langford K.W."/>
            <person name="Kronenberg Z."/>
            <person name="Press M.O."/>
            <person name="Eacker S.M."/>
            <person name="Wilson-Rankin E.E."/>
            <person name="Purcell J."/>
            <person name="Lester P.J."/>
            <person name="Dearden P.K."/>
        </authorList>
    </citation>
    <scope>NUCLEOTIDE SEQUENCE</scope>
    <source>
        <strain evidence="2">Marl-1</strain>
    </source>
</reference>
<organism evidence="2 3">
    <name type="scientific">Vespula vulgaris</name>
    <name type="common">Yellow jacket</name>
    <name type="synonym">Wasp</name>
    <dbReference type="NCBI Taxonomy" id="7454"/>
    <lineage>
        <taxon>Eukaryota</taxon>
        <taxon>Metazoa</taxon>
        <taxon>Ecdysozoa</taxon>
        <taxon>Arthropoda</taxon>
        <taxon>Hexapoda</taxon>
        <taxon>Insecta</taxon>
        <taxon>Pterygota</taxon>
        <taxon>Neoptera</taxon>
        <taxon>Endopterygota</taxon>
        <taxon>Hymenoptera</taxon>
        <taxon>Apocrita</taxon>
        <taxon>Aculeata</taxon>
        <taxon>Vespoidea</taxon>
        <taxon>Vespidae</taxon>
        <taxon>Vespinae</taxon>
        <taxon>Vespula</taxon>
    </lineage>
</organism>
<dbReference type="AlphaFoldDB" id="A0A834JF77"/>
<keyword evidence="3" id="KW-1185">Reference proteome</keyword>
<evidence type="ECO:0000313" key="2">
    <source>
        <dbReference type="EMBL" id="KAF7386606.1"/>
    </source>
</evidence>
<comment type="caution">
    <text evidence="2">The sequence shown here is derived from an EMBL/GenBank/DDBJ whole genome shotgun (WGS) entry which is preliminary data.</text>
</comment>
<gene>
    <name evidence="2" type="ORF">HZH66_011058</name>
</gene>
<feature type="compositionally biased region" description="Polar residues" evidence="1">
    <location>
        <begin position="65"/>
        <end position="82"/>
    </location>
</feature>
<accession>A0A834JF77</accession>
<feature type="region of interest" description="Disordered" evidence="1">
    <location>
        <begin position="63"/>
        <end position="107"/>
    </location>
</feature>